<reference evidence="8 9" key="1">
    <citation type="journal article" date="2019" name="Int. J. Syst. Evol. Microbiol.">
        <title>The Global Catalogue of Microorganisms (GCM) 10K type strain sequencing project: providing services to taxonomists for standard genome sequencing and annotation.</title>
        <authorList>
            <consortium name="The Broad Institute Genomics Platform"/>
            <consortium name="The Broad Institute Genome Sequencing Center for Infectious Disease"/>
            <person name="Wu L."/>
            <person name="Ma J."/>
        </authorList>
    </citation>
    <scope>NUCLEOTIDE SEQUENCE [LARGE SCALE GENOMIC DNA]</scope>
    <source>
        <strain evidence="8 9">GX26</strain>
    </source>
</reference>
<sequence>MARLGLVVAEFNRSVTAEMEDAALSAAEARDAEVVDVTSVPGAYDSPLAADRLARRDDVDAVAVVGAIVTGDTNHDEVIGNATAQKLTDVSLERDTPVTLGVTGPGMSGAEARERVENAAHAVDGALDLVAELEDDS</sequence>
<dbReference type="PANTHER" id="PTHR21058:SF0">
    <property type="entry name" value="6,7-DIMETHYL-8-RIBITYLLUMAZINE SYNTHASE"/>
    <property type="match status" value="1"/>
</dbReference>
<evidence type="ECO:0000256" key="6">
    <source>
        <dbReference type="ARBA" id="ARBA00048785"/>
    </source>
</evidence>
<keyword evidence="4 7" id="KW-0686">Riboflavin biosynthesis</keyword>
<evidence type="ECO:0000313" key="8">
    <source>
        <dbReference type="EMBL" id="MFC6955091.1"/>
    </source>
</evidence>
<dbReference type="InterPro" id="IPR002180">
    <property type="entry name" value="LS/RS"/>
</dbReference>
<feature type="binding site" evidence="7">
    <location>
        <begin position="67"/>
        <end position="69"/>
    </location>
    <ligand>
        <name>5-amino-6-(D-ribitylamino)uracil</name>
        <dbReference type="ChEBI" id="CHEBI:15934"/>
    </ligand>
</feature>
<dbReference type="InterPro" id="IPR036467">
    <property type="entry name" value="LS/RS_sf"/>
</dbReference>
<evidence type="ECO:0000256" key="5">
    <source>
        <dbReference type="ARBA" id="ARBA00022679"/>
    </source>
</evidence>
<dbReference type="Pfam" id="PF00885">
    <property type="entry name" value="DMRL_synthase"/>
    <property type="match status" value="1"/>
</dbReference>
<comment type="caution">
    <text evidence="7">Lacks conserved residue(s) required for the propagation of feature annotation.</text>
</comment>
<keyword evidence="9" id="KW-1185">Reference proteome</keyword>
<dbReference type="GO" id="GO:0009349">
    <property type="term" value="C:riboflavin synthase complex"/>
    <property type="evidence" value="ECO:0007669"/>
    <property type="project" value="UniProtKB-UniRule"/>
</dbReference>
<dbReference type="RefSeq" id="WP_336352029.1">
    <property type="nucleotide sequence ID" value="NZ_JAZAQL010000005.1"/>
</dbReference>
<comment type="caution">
    <text evidence="8">The sequence shown here is derived from an EMBL/GenBank/DDBJ whole genome shotgun (WGS) entry which is preliminary data.</text>
</comment>
<dbReference type="HAMAP" id="MF_00178">
    <property type="entry name" value="Lumazine_synth"/>
    <property type="match status" value="1"/>
</dbReference>
<evidence type="ECO:0000256" key="1">
    <source>
        <dbReference type="ARBA" id="ARBA00004917"/>
    </source>
</evidence>
<feature type="binding site" evidence="7">
    <location>
        <position position="100"/>
    </location>
    <ligand>
        <name>5-amino-6-(D-ribitylamino)uracil</name>
        <dbReference type="ChEBI" id="CHEBI:15934"/>
    </ligand>
</feature>
<feature type="binding site" evidence="7">
    <location>
        <begin position="72"/>
        <end position="73"/>
    </location>
    <ligand>
        <name>(2S)-2-hydroxy-3-oxobutyl phosphate</name>
        <dbReference type="ChEBI" id="CHEBI:58830"/>
    </ligand>
</feature>
<gene>
    <name evidence="7 8" type="primary">ribH</name>
    <name evidence="8" type="ORF">ACFQGB_19690</name>
</gene>
<comment type="similarity">
    <text evidence="2 7">Belongs to the DMRL synthase family.</text>
</comment>
<dbReference type="Gene3D" id="3.40.50.960">
    <property type="entry name" value="Lumazine/riboflavin synthase"/>
    <property type="match status" value="1"/>
</dbReference>
<dbReference type="NCBIfam" id="TIGR00114">
    <property type="entry name" value="lumazine-synth"/>
    <property type="match status" value="1"/>
</dbReference>
<evidence type="ECO:0000256" key="2">
    <source>
        <dbReference type="ARBA" id="ARBA00007424"/>
    </source>
</evidence>
<dbReference type="GO" id="GO:0000906">
    <property type="term" value="F:6,7-dimethyl-8-ribityllumazine synthase activity"/>
    <property type="evidence" value="ECO:0007669"/>
    <property type="project" value="UniProtKB-UniRule"/>
</dbReference>
<accession>A0ABD5VM39</accession>
<comment type="catalytic activity">
    <reaction evidence="6 7">
        <text>(2S)-2-hydroxy-3-oxobutyl phosphate + 5-amino-6-(D-ribitylamino)uracil = 6,7-dimethyl-8-(1-D-ribityl)lumazine + phosphate + 2 H2O + H(+)</text>
        <dbReference type="Rhea" id="RHEA:26152"/>
        <dbReference type="ChEBI" id="CHEBI:15377"/>
        <dbReference type="ChEBI" id="CHEBI:15378"/>
        <dbReference type="ChEBI" id="CHEBI:15934"/>
        <dbReference type="ChEBI" id="CHEBI:43474"/>
        <dbReference type="ChEBI" id="CHEBI:58201"/>
        <dbReference type="ChEBI" id="CHEBI:58830"/>
        <dbReference type="EC" id="2.5.1.78"/>
    </reaction>
</comment>
<proteinExistence type="inferred from homology"/>
<dbReference type="EMBL" id="JBHSXN010000005">
    <property type="protein sequence ID" value="MFC6955091.1"/>
    <property type="molecule type" value="Genomic_DNA"/>
</dbReference>
<dbReference type="Proteomes" id="UP001596395">
    <property type="component" value="Unassembled WGS sequence"/>
</dbReference>
<feature type="active site" description="Proton donor" evidence="7">
    <location>
        <position position="75"/>
    </location>
</feature>
<organism evidence="8 9">
    <name type="scientific">Halorubellus litoreus</name>
    <dbReference type="NCBI Taxonomy" id="755308"/>
    <lineage>
        <taxon>Archaea</taxon>
        <taxon>Methanobacteriati</taxon>
        <taxon>Methanobacteriota</taxon>
        <taxon>Stenosarchaea group</taxon>
        <taxon>Halobacteria</taxon>
        <taxon>Halobacteriales</taxon>
        <taxon>Halorubellaceae</taxon>
        <taxon>Halorubellus</taxon>
    </lineage>
</organism>
<evidence type="ECO:0000256" key="4">
    <source>
        <dbReference type="ARBA" id="ARBA00022619"/>
    </source>
</evidence>
<keyword evidence="5 7" id="KW-0808">Transferase</keyword>
<dbReference type="PANTHER" id="PTHR21058">
    <property type="entry name" value="6,7-DIMETHYL-8-RIBITYLLUMAZINE SYNTHASE DMRL SYNTHASE LUMAZINE SYNTHASE"/>
    <property type="match status" value="1"/>
</dbReference>
<comment type="function">
    <text evidence="7">Catalyzes the formation of 6,7-dimethyl-8-ribityllumazine by condensation of 5-amino-6-(D-ribitylamino)uracil with 3,4-dihydroxy-2-butanone 4-phosphate. This is the penultimate step in the biosynthesis of riboflavin.</text>
</comment>
<feature type="binding site" evidence="7">
    <location>
        <begin position="43"/>
        <end position="45"/>
    </location>
    <ligand>
        <name>5-amino-6-(D-ribitylamino)uracil</name>
        <dbReference type="ChEBI" id="CHEBI:15934"/>
    </ligand>
</feature>
<feature type="binding site" evidence="7">
    <location>
        <position position="11"/>
    </location>
    <ligand>
        <name>5-amino-6-(D-ribitylamino)uracil</name>
        <dbReference type="ChEBI" id="CHEBI:15934"/>
    </ligand>
</feature>
<evidence type="ECO:0000256" key="3">
    <source>
        <dbReference type="ARBA" id="ARBA00012664"/>
    </source>
</evidence>
<dbReference type="EC" id="2.5.1.78" evidence="3 7"/>
<protein>
    <recommendedName>
        <fullName evidence="3 7">6,7-dimethyl-8-ribityllumazine synthase</fullName>
        <shortName evidence="7">DMRL synthase</shortName>
        <shortName evidence="7">LS</shortName>
        <shortName evidence="7">Lumazine synthase</shortName>
        <ecNumber evidence="3 7">2.5.1.78</ecNumber>
    </recommendedName>
</protein>
<dbReference type="GO" id="GO:0009231">
    <property type="term" value="P:riboflavin biosynthetic process"/>
    <property type="evidence" value="ECO:0007669"/>
    <property type="project" value="UniProtKB-UniRule"/>
</dbReference>
<comment type="pathway">
    <text evidence="1 7">Cofactor biosynthesis; riboflavin biosynthesis; riboflavin from 2-hydroxy-3-oxobutyl phosphate and 5-amino-6-(D-ribitylamino)uracil: step 1/2.</text>
</comment>
<dbReference type="InterPro" id="IPR034964">
    <property type="entry name" value="LS"/>
</dbReference>
<dbReference type="SUPFAM" id="SSF52121">
    <property type="entry name" value="Lumazine synthase"/>
    <property type="match status" value="1"/>
</dbReference>
<dbReference type="AlphaFoldDB" id="A0ABD5VM39"/>
<evidence type="ECO:0000256" key="7">
    <source>
        <dbReference type="HAMAP-Rule" id="MF_00178"/>
    </source>
</evidence>
<name>A0ABD5VM39_9EURY</name>
<evidence type="ECO:0000313" key="9">
    <source>
        <dbReference type="Proteomes" id="UP001596395"/>
    </source>
</evidence>